<dbReference type="InterPro" id="IPR023393">
    <property type="entry name" value="START-like_dom_sf"/>
</dbReference>
<comment type="caution">
    <text evidence="1">The sequence shown here is derived from an EMBL/GenBank/DDBJ whole genome shotgun (WGS) entry which is preliminary data.</text>
</comment>
<name>A0ABX0SQU2_9PSEU</name>
<organism evidence="1 2">
    <name type="scientific">Amycolatopsis viridis</name>
    <dbReference type="NCBI Taxonomy" id="185678"/>
    <lineage>
        <taxon>Bacteria</taxon>
        <taxon>Bacillati</taxon>
        <taxon>Actinomycetota</taxon>
        <taxon>Actinomycetes</taxon>
        <taxon>Pseudonocardiales</taxon>
        <taxon>Pseudonocardiaceae</taxon>
        <taxon>Amycolatopsis</taxon>
    </lineage>
</organism>
<sequence length="144" mass="15780">MVVVSQRVPVPPERVFAVLSDGWLYASWVVGASHIRQVDGHWPQTGARIHHSIGPWPTQVQDTSCVLAVEDGKLLELEARMWPMGAAKITLTLIPDSDGGTEIQMAEKLVKGPLSLLPQPVQNVLLGPRNTESLKRLADIAVHR</sequence>
<dbReference type="SUPFAM" id="SSF55961">
    <property type="entry name" value="Bet v1-like"/>
    <property type="match status" value="1"/>
</dbReference>
<dbReference type="CDD" id="cd07812">
    <property type="entry name" value="SRPBCC"/>
    <property type="match status" value="1"/>
</dbReference>
<dbReference type="Gene3D" id="3.30.530.20">
    <property type="match status" value="1"/>
</dbReference>
<protein>
    <submittedName>
        <fullName evidence="1">Uncharacterized protein YndB with AHSA1/START domain</fullName>
    </submittedName>
</protein>
<dbReference type="EMBL" id="JAANOU010000001">
    <property type="protein sequence ID" value="NIH78864.1"/>
    <property type="molecule type" value="Genomic_DNA"/>
</dbReference>
<keyword evidence="2" id="KW-1185">Reference proteome</keyword>
<dbReference type="RefSeq" id="WP_167111707.1">
    <property type="nucleotide sequence ID" value="NZ_JAANOU010000001.1"/>
</dbReference>
<accession>A0ABX0SQU2</accession>
<dbReference type="InterPro" id="IPR019587">
    <property type="entry name" value="Polyketide_cyclase/dehydratase"/>
</dbReference>
<dbReference type="Pfam" id="PF10604">
    <property type="entry name" value="Polyketide_cyc2"/>
    <property type="match status" value="1"/>
</dbReference>
<dbReference type="Proteomes" id="UP000754495">
    <property type="component" value="Unassembled WGS sequence"/>
</dbReference>
<reference evidence="1 2" key="1">
    <citation type="submission" date="2020-03" db="EMBL/GenBank/DDBJ databases">
        <title>Sequencing the genomes of 1000 actinobacteria strains.</title>
        <authorList>
            <person name="Klenk H.-P."/>
        </authorList>
    </citation>
    <scope>NUCLEOTIDE SEQUENCE [LARGE SCALE GENOMIC DNA]</scope>
    <source>
        <strain evidence="1 2">DSM 45668</strain>
    </source>
</reference>
<gene>
    <name evidence="1" type="ORF">FHX46_001394</name>
</gene>
<proteinExistence type="predicted"/>
<evidence type="ECO:0000313" key="2">
    <source>
        <dbReference type="Proteomes" id="UP000754495"/>
    </source>
</evidence>
<evidence type="ECO:0000313" key="1">
    <source>
        <dbReference type="EMBL" id="NIH78864.1"/>
    </source>
</evidence>